<organism evidence="3 4">
    <name type="scientific">Rubripirellula obstinata</name>
    <dbReference type="NCBI Taxonomy" id="406547"/>
    <lineage>
        <taxon>Bacteria</taxon>
        <taxon>Pseudomonadati</taxon>
        <taxon>Planctomycetota</taxon>
        <taxon>Planctomycetia</taxon>
        <taxon>Pirellulales</taxon>
        <taxon>Pirellulaceae</taxon>
        <taxon>Rubripirellula</taxon>
    </lineage>
</organism>
<evidence type="ECO:0000313" key="3">
    <source>
        <dbReference type="EMBL" id="KAA1259126.1"/>
    </source>
</evidence>
<name>A0A5B1CEZ1_9BACT</name>
<reference evidence="3 4" key="1">
    <citation type="submission" date="2019-08" db="EMBL/GenBank/DDBJ databases">
        <title>Deep-cultivation of Planctomycetes and their phenomic and genomic characterization uncovers novel biology.</title>
        <authorList>
            <person name="Wiegand S."/>
            <person name="Jogler M."/>
            <person name="Boedeker C."/>
            <person name="Pinto D."/>
            <person name="Vollmers J."/>
            <person name="Rivas-Marin E."/>
            <person name="Kohn T."/>
            <person name="Peeters S.H."/>
            <person name="Heuer A."/>
            <person name="Rast P."/>
            <person name="Oberbeckmann S."/>
            <person name="Bunk B."/>
            <person name="Jeske O."/>
            <person name="Meyerdierks A."/>
            <person name="Storesund J.E."/>
            <person name="Kallscheuer N."/>
            <person name="Luecker S."/>
            <person name="Lage O.M."/>
            <person name="Pohl T."/>
            <person name="Merkel B.J."/>
            <person name="Hornburger P."/>
            <person name="Mueller R.-W."/>
            <person name="Bruemmer F."/>
            <person name="Labrenz M."/>
            <person name="Spormann A.M."/>
            <person name="Op Den Camp H."/>
            <person name="Overmann J."/>
            <person name="Amann R."/>
            <person name="Jetten M.S.M."/>
            <person name="Mascher T."/>
            <person name="Medema M.H."/>
            <person name="Devos D.P."/>
            <person name="Kaster A.-K."/>
            <person name="Ovreas L."/>
            <person name="Rohde M."/>
            <person name="Galperin M.Y."/>
            <person name="Jogler C."/>
        </authorList>
    </citation>
    <scope>NUCLEOTIDE SEQUENCE [LARGE SCALE GENOMIC DNA]</scope>
    <source>
        <strain evidence="3 4">LF1</strain>
    </source>
</reference>
<keyword evidence="2" id="KW-0472">Membrane</keyword>
<protein>
    <submittedName>
        <fullName evidence="3">Uncharacterized protein</fullName>
    </submittedName>
</protein>
<gene>
    <name evidence="3" type="ORF">LF1_16540</name>
</gene>
<feature type="transmembrane region" description="Helical" evidence="2">
    <location>
        <begin position="25"/>
        <end position="47"/>
    </location>
</feature>
<keyword evidence="4" id="KW-1185">Reference proteome</keyword>
<dbReference type="Proteomes" id="UP000322699">
    <property type="component" value="Unassembled WGS sequence"/>
</dbReference>
<keyword evidence="2" id="KW-1133">Transmembrane helix</keyword>
<feature type="region of interest" description="Disordered" evidence="1">
    <location>
        <begin position="98"/>
        <end position="121"/>
    </location>
</feature>
<accession>A0A5B1CEZ1</accession>
<feature type="transmembrane region" description="Helical" evidence="2">
    <location>
        <begin position="59"/>
        <end position="80"/>
    </location>
</feature>
<evidence type="ECO:0000256" key="2">
    <source>
        <dbReference type="SAM" id="Phobius"/>
    </source>
</evidence>
<keyword evidence="2" id="KW-0812">Transmembrane</keyword>
<evidence type="ECO:0000256" key="1">
    <source>
        <dbReference type="SAM" id="MobiDB-lite"/>
    </source>
</evidence>
<dbReference type="RefSeq" id="WP_235033221.1">
    <property type="nucleotide sequence ID" value="NZ_LWSK01000031.1"/>
</dbReference>
<proteinExistence type="predicted"/>
<sequence>MSQNEESLGEHADANPGFFEKPRNINAIIVGLVVLCVLLALADLFYTNPHPHFAIETSFAFQAWFGFVAFASVVFLGRLLRVFVMRSEDYYEQSIDEAVQGSKSPETNKKNRKKAKKGKRR</sequence>
<dbReference type="EMBL" id="VRLW01000001">
    <property type="protein sequence ID" value="KAA1259126.1"/>
    <property type="molecule type" value="Genomic_DNA"/>
</dbReference>
<feature type="compositionally biased region" description="Basic residues" evidence="1">
    <location>
        <begin position="110"/>
        <end position="121"/>
    </location>
</feature>
<dbReference type="AlphaFoldDB" id="A0A5B1CEZ1"/>
<comment type="caution">
    <text evidence="3">The sequence shown here is derived from an EMBL/GenBank/DDBJ whole genome shotgun (WGS) entry which is preliminary data.</text>
</comment>
<evidence type="ECO:0000313" key="4">
    <source>
        <dbReference type="Proteomes" id="UP000322699"/>
    </source>
</evidence>